<name>A0ABS6ULK0_9PSEU</name>
<evidence type="ECO:0000259" key="4">
    <source>
        <dbReference type="SMART" id="SM00974"/>
    </source>
</evidence>
<sequence length="612" mass="66851">MAIFGGRRRAADLEVELARAHTTLAELGAMDHVERAARRQAAEQQLAQVLAEEHAARRRVTDAELELGQLRSLLIETRDQELLQSAGVYEFTHPLENSVAYKDRLQRLRADIKAEVTARHAVTGSVDWQVNGSRQQGAKMVKDFSTLMLRAYNAEADNCVRTVRPHTLASVCQRLDKTQRTIAKLGATMSIAVSRRYHALRTTEIELTADHLAMVEAERERIRAEKEAAREEERARREFERQREKLLKEQAHYRTAYDRLLALPSADPAAVTELRAQLERLGTDIAAVEARAANTRAGYVYVISNIGSFGDHVVKIGMTRRLDPMDRVRELGDASVPFRFDVHALVFSDDAVGLEGRLHADLAERRLNKVNQHREFFHTTPAEVRDLLTRAAGSHLLEYTESVDALEWRASGATTTAAPAPPTPTPPPPATAPEPPAAPAPAADHDGPALRTDERIALTTTHLRLVLRTDDDTEADPIAFLLTHAGEVRTDADMVFYGQPDHGSGAVTLAADETGAATTLHLTPRKIPADVTEVLVVAQLPADHSDPGSAHLIDLDTGQPLGHLALPATGPTGLIQLAALQRSDGQWHLQMAAAVLDHDLAALAAAAGVSVD</sequence>
<dbReference type="SMART" id="SM00974">
    <property type="entry name" value="T5orf172"/>
    <property type="match status" value="1"/>
</dbReference>
<organism evidence="5 6">
    <name type="scientific">Pseudonocardia abyssalis</name>
    <dbReference type="NCBI Taxonomy" id="2792008"/>
    <lineage>
        <taxon>Bacteria</taxon>
        <taxon>Bacillati</taxon>
        <taxon>Actinomycetota</taxon>
        <taxon>Actinomycetes</taxon>
        <taxon>Pseudonocardiales</taxon>
        <taxon>Pseudonocardiaceae</taxon>
        <taxon>Pseudonocardia</taxon>
    </lineage>
</organism>
<dbReference type="RefSeq" id="WP_218615778.1">
    <property type="nucleotide sequence ID" value="NZ_JADQDK010000001.1"/>
</dbReference>
<dbReference type="Pfam" id="PF13250">
    <property type="entry name" value="SNIPE"/>
    <property type="match status" value="1"/>
</dbReference>
<dbReference type="InterPro" id="IPR003325">
    <property type="entry name" value="TerD"/>
</dbReference>
<feature type="compositionally biased region" description="Pro residues" evidence="3">
    <location>
        <begin position="419"/>
        <end position="439"/>
    </location>
</feature>
<evidence type="ECO:0000256" key="1">
    <source>
        <dbReference type="ARBA" id="ARBA00008775"/>
    </source>
</evidence>
<dbReference type="Pfam" id="PF13455">
    <property type="entry name" value="MUG113"/>
    <property type="match status" value="1"/>
</dbReference>
<protein>
    <submittedName>
        <fullName evidence="5">DUF4041 domain-containing protein</fullName>
    </submittedName>
</protein>
<proteinExistence type="inferred from homology"/>
<dbReference type="InterPro" id="IPR051324">
    <property type="entry name" value="Stress/Tellurium_Resist"/>
</dbReference>
<dbReference type="PANTHER" id="PTHR32097:SF4">
    <property type="entry name" value="GENERAL STRESS PROTEIN 16U"/>
    <property type="match status" value="1"/>
</dbReference>
<dbReference type="Pfam" id="PF02342">
    <property type="entry name" value="TerD"/>
    <property type="match status" value="1"/>
</dbReference>
<comment type="similarity">
    <text evidence="1">Belongs to the CAPAB/TerDEXZ family.</text>
</comment>
<gene>
    <name evidence="5" type="ORF">I4I81_02530</name>
</gene>
<dbReference type="CDD" id="cd06974">
    <property type="entry name" value="TerD_like"/>
    <property type="match status" value="1"/>
</dbReference>
<evidence type="ECO:0000256" key="3">
    <source>
        <dbReference type="SAM" id="MobiDB-lite"/>
    </source>
</evidence>
<feature type="domain" description="Bacteriophage T5 Orf172 DNA-binding" evidence="4">
    <location>
        <begin position="308"/>
        <end position="391"/>
    </location>
</feature>
<dbReference type="PANTHER" id="PTHR32097">
    <property type="entry name" value="CAMP-BINDING PROTEIN 1-RELATED"/>
    <property type="match status" value="1"/>
</dbReference>
<feature type="region of interest" description="Disordered" evidence="3">
    <location>
        <begin position="413"/>
        <end position="448"/>
    </location>
</feature>
<feature type="coiled-coil region" evidence="2">
    <location>
        <begin position="212"/>
        <end position="291"/>
    </location>
</feature>
<dbReference type="InterPro" id="IPR018306">
    <property type="entry name" value="Phage_T5_Orf172_DNA-bd"/>
</dbReference>
<keyword evidence="6" id="KW-1185">Reference proteome</keyword>
<evidence type="ECO:0000313" key="5">
    <source>
        <dbReference type="EMBL" id="MBW0133135.1"/>
    </source>
</evidence>
<reference evidence="5 6" key="1">
    <citation type="submission" date="2020-11" db="EMBL/GenBank/DDBJ databases">
        <title>Pseudonocardia abyssalis sp. nov. and Pseudonocardia oceani sp. nov., description and phylogenomic analysis of two novel actinomycetes isolated from the deep Southern Ocean.</title>
        <authorList>
            <person name="Parra J."/>
        </authorList>
    </citation>
    <scope>NUCLEOTIDE SEQUENCE [LARGE SCALE GENOMIC DNA]</scope>
    <source>
        <strain evidence="5 6">KRD-168</strain>
    </source>
</reference>
<evidence type="ECO:0000313" key="6">
    <source>
        <dbReference type="Proteomes" id="UP000694287"/>
    </source>
</evidence>
<dbReference type="Proteomes" id="UP000694287">
    <property type="component" value="Unassembled WGS sequence"/>
</dbReference>
<keyword evidence="2" id="KW-0175">Coiled coil</keyword>
<accession>A0ABS6ULK0</accession>
<dbReference type="EMBL" id="JADQDK010000001">
    <property type="protein sequence ID" value="MBW0133135.1"/>
    <property type="molecule type" value="Genomic_DNA"/>
</dbReference>
<evidence type="ECO:0000256" key="2">
    <source>
        <dbReference type="SAM" id="Coils"/>
    </source>
</evidence>
<comment type="caution">
    <text evidence="5">The sequence shown here is derived from an EMBL/GenBank/DDBJ whole genome shotgun (WGS) entry which is preliminary data.</text>
</comment>
<dbReference type="InterPro" id="IPR025280">
    <property type="entry name" value="SNIPE"/>
</dbReference>